<protein>
    <recommendedName>
        <fullName evidence="6">Mid2 domain-containing protein</fullName>
    </recommendedName>
</protein>
<evidence type="ECO:0000256" key="2">
    <source>
        <dbReference type="SAM" id="Phobius"/>
    </source>
</evidence>
<dbReference type="Proteomes" id="UP000799424">
    <property type="component" value="Unassembled WGS sequence"/>
</dbReference>
<dbReference type="EMBL" id="MU006221">
    <property type="protein sequence ID" value="KAF2829522.1"/>
    <property type="molecule type" value="Genomic_DNA"/>
</dbReference>
<evidence type="ECO:0008006" key="6">
    <source>
        <dbReference type="Google" id="ProtNLM"/>
    </source>
</evidence>
<organism evidence="4 5">
    <name type="scientific">Ophiobolus disseminans</name>
    <dbReference type="NCBI Taxonomy" id="1469910"/>
    <lineage>
        <taxon>Eukaryota</taxon>
        <taxon>Fungi</taxon>
        <taxon>Dikarya</taxon>
        <taxon>Ascomycota</taxon>
        <taxon>Pezizomycotina</taxon>
        <taxon>Dothideomycetes</taxon>
        <taxon>Pleosporomycetidae</taxon>
        <taxon>Pleosporales</taxon>
        <taxon>Pleosporineae</taxon>
        <taxon>Phaeosphaeriaceae</taxon>
        <taxon>Ophiobolus</taxon>
    </lineage>
</organism>
<keyword evidence="2" id="KW-0812">Transmembrane</keyword>
<keyword evidence="3" id="KW-0732">Signal</keyword>
<accession>A0A6A7A8A9</accession>
<gene>
    <name evidence="4" type="ORF">CC86DRAFT_368520</name>
</gene>
<dbReference type="AlphaFoldDB" id="A0A6A7A8A9"/>
<keyword evidence="2" id="KW-0472">Membrane</keyword>
<keyword evidence="5" id="KW-1185">Reference proteome</keyword>
<feature type="signal peptide" evidence="3">
    <location>
        <begin position="1"/>
        <end position="16"/>
    </location>
</feature>
<name>A0A6A7A8A9_9PLEO</name>
<sequence length="155" mass="16627">MLSTLIYFALLQVACALSIEQRSDSSNHPARSARLQSRSLTKNEKVAIGICVPGAALVVGMGIVVMMMYPAQTRKLRRANPGAHVGFAEVMAGRVTHTAPPKYTEHDESVDNLPLQDLNADGRPTPRPEPRATLQTPVPAQQAPVDARHAALSLG</sequence>
<feature type="region of interest" description="Disordered" evidence="1">
    <location>
        <begin position="99"/>
        <end position="155"/>
    </location>
</feature>
<reference evidence="4" key="1">
    <citation type="journal article" date="2020" name="Stud. Mycol.">
        <title>101 Dothideomycetes genomes: a test case for predicting lifestyles and emergence of pathogens.</title>
        <authorList>
            <person name="Haridas S."/>
            <person name="Albert R."/>
            <person name="Binder M."/>
            <person name="Bloem J."/>
            <person name="Labutti K."/>
            <person name="Salamov A."/>
            <person name="Andreopoulos B."/>
            <person name="Baker S."/>
            <person name="Barry K."/>
            <person name="Bills G."/>
            <person name="Bluhm B."/>
            <person name="Cannon C."/>
            <person name="Castanera R."/>
            <person name="Culley D."/>
            <person name="Daum C."/>
            <person name="Ezra D."/>
            <person name="Gonzalez J."/>
            <person name="Henrissat B."/>
            <person name="Kuo A."/>
            <person name="Liang C."/>
            <person name="Lipzen A."/>
            <person name="Lutzoni F."/>
            <person name="Magnuson J."/>
            <person name="Mondo S."/>
            <person name="Nolan M."/>
            <person name="Ohm R."/>
            <person name="Pangilinan J."/>
            <person name="Park H.-J."/>
            <person name="Ramirez L."/>
            <person name="Alfaro M."/>
            <person name="Sun H."/>
            <person name="Tritt A."/>
            <person name="Yoshinaga Y."/>
            <person name="Zwiers L.-H."/>
            <person name="Turgeon B."/>
            <person name="Goodwin S."/>
            <person name="Spatafora J."/>
            <person name="Crous P."/>
            <person name="Grigoriev I."/>
        </authorList>
    </citation>
    <scope>NUCLEOTIDE SEQUENCE</scope>
    <source>
        <strain evidence="4">CBS 113818</strain>
    </source>
</reference>
<feature type="transmembrane region" description="Helical" evidence="2">
    <location>
        <begin position="46"/>
        <end position="69"/>
    </location>
</feature>
<feature type="chain" id="PRO_5025599695" description="Mid2 domain-containing protein" evidence="3">
    <location>
        <begin position="17"/>
        <end position="155"/>
    </location>
</feature>
<dbReference type="OrthoDB" id="3790357at2759"/>
<proteinExistence type="predicted"/>
<evidence type="ECO:0000313" key="4">
    <source>
        <dbReference type="EMBL" id="KAF2829522.1"/>
    </source>
</evidence>
<keyword evidence="2" id="KW-1133">Transmembrane helix</keyword>
<evidence type="ECO:0000313" key="5">
    <source>
        <dbReference type="Proteomes" id="UP000799424"/>
    </source>
</evidence>
<evidence type="ECO:0000256" key="3">
    <source>
        <dbReference type="SAM" id="SignalP"/>
    </source>
</evidence>
<evidence type="ECO:0000256" key="1">
    <source>
        <dbReference type="SAM" id="MobiDB-lite"/>
    </source>
</evidence>